<proteinExistence type="predicted"/>
<feature type="transmembrane region" description="Helical" evidence="6">
    <location>
        <begin position="40"/>
        <end position="59"/>
    </location>
</feature>
<dbReference type="Pfam" id="PF00149">
    <property type="entry name" value="Metallophos"/>
    <property type="match status" value="1"/>
</dbReference>
<dbReference type="AlphaFoldDB" id="A0A0L0P0F8"/>
<feature type="transmembrane region" description="Helical" evidence="6">
    <location>
        <begin position="455"/>
        <end position="473"/>
    </location>
</feature>
<evidence type="ECO:0000313" key="8">
    <source>
        <dbReference type="EMBL" id="KND99744.1"/>
    </source>
</evidence>
<dbReference type="SUPFAM" id="SSF56300">
    <property type="entry name" value="Metallo-dependent phosphatases"/>
    <property type="match status" value="1"/>
</dbReference>
<keyword evidence="4 6" id="KW-0472">Membrane</keyword>
<comment type="subcellular location">
    <subcellularLocation>
        <location evidence="1">Membrane</location>
        <topology evidence="1">Multi-pass membrane protein</topology>
    </subcellularLocation>
</comment>
<evidence type="ECO:0000256" key="4">
    <source>
        <dbReference type="ARBA" id="ARBA00023136"/>
    </source>
</evidence>
<dbReference type="GO" id="GO:0006506">
    <property type="term" value="P:GPI anchor biosynthetic process"/>
    <property type="evidence" value="ECO:0007669"/>
    <property type="project" value="InterPro"/>
</dbReference>
<comment type="caution">
    <text evidence="8">The sequence shown here is derived from an EMBL/GenBank/DDBJ whole genome shotgun (WGS) entry which is preliminary data.</text>
</comment>
<gene>
    <name evidence="8" type="ORF">QG37_03157</name>
</gene>
<feature type="region of interest" description="Disordered" evidence="5">
    <location>
        <begin position="1"/>
        <end position="24"/>
    </location>
</feature>
<dbReference type="GO" id="GO:0005783">
    <property type="term" value="C:endoplasmic reticulum"/>
    <property type="evidence" value="ECO:0007669"/>
    <property type="project" value="TreeGrafter"/>
</dbReference>
<dbReference type="VEuPathDB" id="FungiDB:CJJ09_002591"/>
<evidence type="ECO:0000259" key="7">
    <source>
        <dbReference type="Pfam" id="PF00149"/>
    </source>
</evidence>
<evidence type="ECO:0000256" key="1">
    <source>
        <dbReference type="ARBA" id="ARBA00004141"/>
    </source>
</evidence>
<dbReference type="VEuPathDB" id="FungiDB:CJJ07_003025"/>
<dbReference type="Gene3D" id="3.60.21.10">
    <property type="match status" value="1"/>
</dbReference>
<dbReference type="GO" id="GO:0016787">
    <property type="term" value="F:hydrolase activity"/>
    <property type="evidence" value="ECO:0007669"/>
    <property type="project" value="InterPro"/>
</dbReference>
<dbReference type="VEuPathDB" id="FungiDB:CJI96_0003466"/>
<accession>A0A0L0P0F8</accession>
<dbReference type="PANTHER" id="PTHR13315">
    <property type="entry name" value="METALLO PHOSPHOESTERASE RELATED"/>
    <property type="match status" value="1"/>
</dbReference>
<evidence type="ECO:0000256" key="5">
    <source>
        <dbReference type="SAM" id="MobiDB-lite"/>
    </source>
</evidence>
<dbReference type="PANTHER" id="PTHR13315:SF4">
    <property type="entry name" value="METALLOPHOSPHOESTERASE, ISOFORM E"/>
    <property type="match status" value="1"/>
</dbReference>
<organism evidence="8 9">
    <name type="scientific">Candidozyma auris</name>
    <name type="common">Yeast</name>
    <name type="synonym">Candida auris</name>
    <dbReference type="NCBI Taxonomy" id="498019"/>
    <lineage>
        <taxon>Eukaryota</taxon>
        <taxon>Fungi</taxon>
        <taxon>Dikarya</taxon>
        <taxon>Ascomycota</taxon>
        <taxon>Saccharomycotina</taxon>
        <taxon>Pichiomycetes</taxon>
        <taxon>Metschnikowiaceae</taxon>
        <taxon>Candidozyma</taxon>
    </lineage>
</organism>
<reference evidence="9" key="1">
    <citation type="journal article" date="2015" name="BMC Genomics">
        <title>Draft genome of a commonly misdiagnosed multidrug resistant pathogen Candida auris.</title>
        <authorList>
            <person name="Chatterjee S."/>
            <person name="Alampalli S.V."/>
            <person name="Nageshan R.K."/>
            <person name="Chettiar S.T."/>
            <person name="Joshi S."/>
            <person name="Tatu U.S."/>
        </authorList>
    </citation>
    <scope>NUCLEOTIDE SEQUENCE [LARGE SCALE GENOMIC DNA]</scope>
    <source>
        <strain evidence="9">6684</strain>
    </source>
</reference>
<name>A0A0L0P0F8_CANAR</name>
<keyword evidence="3 6" id="KW-1133">Transmembrane helix</keyword>
<feature type="transmembrane region" description="Helical" evidence="6">
    <location>
        <begin position="395"/>
        <end position="413"/>
    </location>
</feature>
<evidence type="ECO:0000256" key="2">
    <source>
        <dbReference type="ARBA" id="ARBA00022692"/>
    </source>
</evidence>
<dbReference type="VEuPathDB" id="FungiDB:B9J08_000630"/>
<protein>
    <recommendedName>
        <fullName evidence="7">Calcineurin-like phosphoesterase domain-containing protein</fullName>
    </recommendedName>
</protein>
<dbReference type="GO" id="GO:0016020">
    <property type="term" value="C:membrane"/>
    <property type="evidence" value="ECO:0007669"/>
    <property type="project" value="UniProtKB-SubCell"/>
</dbReference>
<evidence type="ECO:0000313" key="9">
    <source>
        <dbReference type="Proteomes" id="UP000037122"/>
    </source>
</evidence>
<dbReference type="EMBL" id="LGST01000021">
    <property type="protein sequence ID" value="KND99744.1"/>
    <property type="molecule type" value="Genomic_DNA"/>
</dbReference>
<keyword evidence="2 6" id="KW-0812">Transmembrane</keyword>
<dbReference type="VEuPathDB" id="FungiDB:QG37_03157"/>
<dbReference type="InterPro" id="IPR004843">
    <property type="entry name" value="Calcineurin-like_PHP"/>
</dbReference>
<evidence type="ECO:0000256" key="6">
    <source>
        <dbReference type="SAM" id="Phobius"/>
    </source>
</evidence>
<feature type="domain" description="Calcineurin-like phosphoesterase" evidence="7">
    <location>
        <begin position="90"/>
        <end position="318"/>
    </location>
</feature>
<dbReference type="VEuPathDB" id="FungiDB:CJI97_000632"/>
<sequence length="476" mass="55644">MIPTMNFRRRDRKPEASELADEKNNEPHILRPRRSGSKIWSFKLIIGFLVYFLVIIHYFERVRVKSAMNKCQWSNWENWSGEKAKNVPHRIAFIADPQLVDDHTYPKLPRFVGYILRRMSDNYLHTNYKFMQHYLDPDTVIFLGDLYDGGRDWDDKMWLDEYKRFNLIFPKKANRRSIRSLPGNHDIGFQNISTYNMHRFAAYFGEANDYYELGNHTIVQLDTISMSHEDPAVHTESREFLASLDSKINPSMPRMVLTHVPLYRDPRVETCGPGRESSRLFPLQRGVQYQTVIDFSYTLKILSQLSPEIVFSGDDHDYCDMHHVDYTDNSKILAREISVKTASMTNGIKYPAVQLLSLNNPYDPNPKSKLDSSDDTTTYKTMMCYMPTPYTGAKVYGISYLVAVAILVACIVYPERIEIYLDKSAGSQLVLPRFFQHCMVEHDKNHTFRMRLNELGYHCTILLWSVLCIISLYNRK</sequence>
<dbReference type="InterPro" id="IPR033308">
    <property type="entry name" value="PGAP5/Cdc1/Ted1"/>
</dbReference>
<feature type="compositionally biased region" description="Basic and acidic residues" evidence="5">
    <location>
        <begin position="12"/>
        <end position="24"/>
    </location>
</feature>
<evidence type="ECO:0000256" key="3">
    <source>
        <dbReference type="ARBA" id="ARBA00022989"/>
    </source>
</evidence>
<dbReference type="InterPro" id="IPR029052">
    <property type="entry name" value="Metallo-depent_PP-like"/>
</dbReference>
<dbReference type="Proteomes" id="UP000037122">
    <property type="component" value="Unassembled WGS sequence"/>
</dbReference>